<reference evidence="2 3" key="2">
    <citation type="submission" date="2018-03" db="EMBL/GenBank/DDBJ databases">
        <title>Draft genome of Pseudomonas putida strain KT-27.</title>
        <authorList>
            <person name="Yoshizawa S."/>
            <person name="Khan N.H."/>
            <person name="Nishimura M."/>
            <person name="Chiura H.X."/>
            <person name="Ogura Y."/>
            <person name="Hayashi T."/>
            <person name="Kogure K."/>
        </authorList>
    </citation>
    <scope>NUCLEOTIDE SEQUENCE [LARGE SCALE GENOMIC DNA]</scope>
    <source>
        <strain evidence="2 3">KT-27</strain>
    </source>
</reference>
<dbReference type="RefSeq" id="WP_103438453.1">
    <property type="nucleotide sequence ID" value="NZ_MIND01000018.1"/>
</dbReference>
<evidence type="ECO:0000256" key="1">
    <source>
        <dbReference type="SAM" id="MobiDB-lite"/>
    </source>
</evidence>
<organism evidence="2 3">
    <name type="scientific">Pseudomonas putida</name>
    <name type="common">Arthrobacter siderocapsulatus</name>
    <dbReference type="NCBI Taxonomy" id="303"/>
    <lineage>
        <taxon>Bacteria</taxon>
        <taxon>Pseudomonadati</taxon>
        <taxon>Pseudomonadota</taxon>
        <taxon>Gammaproteobacteria</taxon>
        <taxon>Pseudomonadales</taxon>
        <taxon>Pseudomonadaceae</taxon>
        <taxon>Pseudomonas</taxon>
    </lineage>
</organism>
<dbReference type="EMBL" id="MIND01000018">
    <property type="protein sequence ID" value="POF90605.1"/>
    <property type="molecule type" value="Genomic_DNA"/>
</dbReference>
<reference evidence="2 3" key="1">
    <citation type="submission" date="2016-08" db="EMBL/GenBank/DDBJ databases">
        <authorList>
            <person name="Seilhamer J.J."/>
        </authorList>
    </citation>
    <scope>NUCLEOTIDE SEQUENCE [LARGE SCALE GENOMIC DNA]</scope>
    <source>
        <strain evidence="2 3">KT-27</strain>
    </source>
</reference>
<evidence type="ECO:0000313" key="2">
    <source>
        <dbReference type="EMBL" id="POF90605.1"/>
    </source>
</evidence>
<sequence length="630" mass="70340">MAQAPTYSEWLGEFSIELSSPSACVHNNTRQQVAINVYATPLQGELSDSEFASLHIVVQNSEGGYDPLPEEHVTAPWYFTTTRDERFDYFPVLVPPALPELAIPPELEGMEIQLESSPREMHPRSRQKQLYVHSRAPGGSKIQLRACITRDNGKTYWTDEVGADIELYAHPTPTYLFPEDYQLTTSSERLQEADSVIQEYILTPGSEAFSCAESDSGDSNGFIQLQGDPSCSTSDAPPRLTARFDPNNPGHIAIRLQHEDRTPSSKEPGGQQPAWRLCVYDRQGNRHPFSIQLDDGQDGAHPGFRLISSHCAQENPIVPQVVANIAFFQVKGLGFAENNTRCPLYNNTYQTTYVDVVIRAVNDNQEPVNLTASQLNSIQLVDYDTGARLANGYSWYISASKRSPDDLFDLYPASLPAEQSAPSQDDQSIRIWIKTNSTVNVQVAARLMLGGVTYHTHSKAGKVGGETDSGKSNSSATIVPHPQNYTIPAGEFEYTRSDYKSGDSYDIDLYRLRFSGTQYQIRYSSTSDNRFASVSGGRAIWNNQYYYKPDYPRTATFFIGDVFFYDVEINGTPGTAYASRIKVYRPMQGPKIDIGGQTSYRDQYGNGHPIWIRAQRNTDANLLEWSGAKH</sequence>
<feature type="region of interest" description="Disordered" evidence="1">
    <location>
        <begin position="460"/>
        <end position="484"/>
    </location>
</feature>
<dbReference type="Proteomes" id="UP000237194">
    <property type="component" value="Unassembled WGS sequence"/>
</dbReference>
<evidence type="ECO:0000313" key="3">
    <source>
        <dbReference type="Proteomes" id="UP000237194"/>
    </source>
</evidence>
<accession>A0A2S3WI27</accession>
<protein>
    <submittedName>
        <fullName evidence="2">Uncharacterized protein</fullName>
    </submittedName>
</protein>
<proteinExistence type="predicted"/>
<comment type="caution">
    <text evidence="2">The sequence shown here is derived from an EMBL/GenBank/DDBJ whole genome shotgun (WGS) entry which is preliminary data.</text>
</comment>
<gene>
    <name evidence="2" type="ORF">BGP80_22720</name>
</gene>
<dbReference type="AlphaFoldDB" id="A0A2S3WI27"/>
<name>A0A2S3WI27_PSEPU</name>